<dbReference type="OrthoDB" id="4790878at2759"/>
<keyword evidence="2" id="KW-1185">Reference proteome</keyword>
<dbReference type="Proteomes" id="UP000813461">
    <property type="component" value="Unassembled WGS sequence"/>
</dbReference>
<dbReference type="EMBL" id="JAGMVJ010000004">
    <property type="protein sequence ID" value="KAH7091416.1"/>
    <property type="molecule type" value="Genomic_DNA"/>
</dbReference>
<accession>A0A8K0W248</accession>
<reference evidence="1" key="1">
    <citation type="journal article" date="2021" name="Nat. Commun.">
        <title>Genetic determinants of endophytism in the Arabidopsis root mycobiome.</title>
        <authorList>
            <person name="Mesny F."/>
            <person name="Miyauchi S."/>
            <person name="Thiergart T."/>
            <person name="Pickel B."/>
            <person name="Atanasova L."/>
            <person name="Karlsson M."/>
            <person name="Huettel B."/>
            <person name="Barry K.W."/>
            <person name="Haridas S."/>
            <person name="Chen C."/>
            <person name="Bauer D."/>
            <person name="Andreopoulos W."/>
            <person name="Pangilinan J."/>
            <person name="LaButti K."/>
            <person name="Riley R."/>
            <person name="Lipzen A."/>
            <person name="Clum A."/>
            <person name="Drula E."/>
            <person name="Henrissat B."/>
            <person name="Kohler A."/>
            <person name="Grigoriev I.V."/>
            <person name="Martin F.M."/>
            <person name="Hacquard S."/>
        </authorList>
    </citation>
    <scope>NUCLEOTIDE SEQUENCE</scope>
    <source>
        <strain evidence="1">MPI-SDFR-AT-0120</strain>
    </source>
</reference>
<dbReference type="AlphaFoldDB" id="A0A8K0W248"/>
<protein>
    <submittedName>
        <fullName evidence="1">Uncharacterized protein</fullName>
    </submittedName>
</protein>
<organism evidence="1 2">
    <name type="scientific">Paraphoma chrysanthemicola</name>
    <dbReference type="NCBI Taxonomy" id="798071"/>
    <lineage>
        <taxon>Eukaryota</taxon>
        <taxon>Fungi</taxon>
        <taxon>Dikarya</taxon>
        <taxon>Ascomycota</taxon>
        <taxon>Pezizomycotina</taxon>
        <taxon>Dothideomycetes</taxon>
        <taxon>Pleosporomycetidae</taxon>
        <taxon>Pleosporales</taxon>
        <taxon>Pleosporineae</taxon>
        <taxon>Phaeosphaeriaceae</taxon>
        <taxon>Paraphoma</taxon>
    </lineage>
</organism>
<dbReference type="PANTHER" id="PTHR42085">
    <property type="entry name" value="F-BOX DOMAIN-CONTAINING PROTEIN"/>
    <property type="match status" value="1"/>
</dbReference>
<comment type="caution">
    <text evidence="1">The sequence shown here is derived from an EMBL/GenBank/DDBJ whole genome shotgun (WGS) entry which is preliminary data.</text>
</comment>
<evidence type="ECO:0000313" key="2">
    <source>
        <dbReference type="Proteomes" id="UP000813461"/>
    </source>
</evidence>
<sequence>MSEPPHPAFLLSLPGELRNRIWEYALTSSNPIHHARVSRITADGHTRNSYVLSARSTITISDSAMREGLAGSALEFNNIKYVNQQLYDETANLELKCNEVQFSQLDAGQASALDQLVGYTERLTEAHVKWLAKVVLAPHADADALDDVEDHRELSNLIKFYEQHPNVHVTYYLSRWGEAGKILPNFICDGFHLAFLLRGIILQSVFAESSFANQATNRLRQLIGFDHFTAWAQLGMVAGKNIRVFPNKGYLVTTGERDLIGLRATIWVGRSPEERIQIFTAQAEEWIQNGI</sequence>
<proteinExistence type="predicted"/>
<gene>
    <name evidence="1" type="ORF">FB567DRAFT_616990</name>
</gene>
<dbReference type="PANTHER" id="PTHR42085:SF1">
    <property type="entry name" value="F-BOX DOMAIN-CONTAINING PROTEIN"/>
    <property type="match status" value="1"/>
</dbReference>
<dbReference type="InterPro" id="IPR038883">
    <property type="entry name" value="AN11006-like"/>
</dbReference>
<name>A0A8K0W248_9PLEO</name>
<evidence type="ECO:0000313" key="1">
    <source>
        <dbReference type="EMBL" id="KAH7091416.1"/>
    </source>
</evidence>